<keyword evidence="3" id="KW-1185">Reference proteome</keyword>
<dbReference type="AlphaFoldDB" id="A0A9N9CXA3"/>
<feature type="transmembrane region" description="Helical" evidence="1">
    <location>
        <begin position="20"/>
        <end position="42"/>
    </location>
</feature>
<feature type="transmembrane region" description="Helical" evidence="1">
    <location>
        <begin position="48"/>
        <end position="65"/>
    </location>
</feature>
<evidence type="ECO:0000313" key="3">
    <source>
        <dbReference type="Proteomes" id="UP000789508"/>
    </source>
</evidence>
<organism evidence="2 3">
    <name type="scientific">Ambispora leptoticha</name>
    <dbReference type="NCBI Taxonomy" id="144679"/>
    <lineage>
        <taxon>Eukaryota</taxon>
        <taxon>Fungi</taxon>
        <taxon>Fungi incertae sedis</taxon>
        <taxon>Mucoromycota</taxon>
        <taxon>Glomeromycotina</taxon>
        <taxon>Glomeromycetes</taxon>
        <taxon>Archaeosporales</taxon>
        <taxon>Ambisporaceae</taxon>
        <taxon>Ambispora</taxon>
    </lineage>
</organism>
<accession>A0A9N9CXA3</accession>
<name>A0A9N9CXA3_9GLOM</name>
<evidence type="ECO:0000256" key="1">
    <source>
        <dbReference type="SAM" id="Phobius"/>
    </source>
</evidence>
<dbReference type="EMBL" id="CAJVPS010005450">
    <property type="protein sequence ID" value="CAG8614981.1"/>
    <property type="molecule type" value="Genomic_DNA"/>
</dbReference>
<dbReference type="Proteomes" id="UP000789508">
    <property type="component" value="Unassembled WGS sequence"/>
</dbReference>
<evidence type="ECO:0000313" key="2">
    <source>
        <dbReference type="EMBL" id="CAG8614981.1"/>
    </source>
</evidence>
<protein>
    <submittedName>
        <fullName evidence="2">1988_t:CDS:1</fullName>
    </submittedName>
</protein>
<comment type="caution">
    <text evidence="2">The sequence shown here is derived from an EMBL/GenBank/DDBJ whole genome shotgun (WGS) entry which is preliminary data.</text>
</comment>
<sequence>MSHRDQYPILSFRREIVPGLLDWVTVVFPDPSVVLVIVVPPVVDDSRLFYWITVVSIEFGILIVTSESLGFRVVDTFGLFGLGGVGTSGSRDVIRVFTVYKTGSTDMRNFTS</sequence>
<proteinExistence type="predicted"/>
<keyword evidence="1" id="KW-0472">Membrane</keyword>
<keyword evidence="1" id="KW-0812">Transmembrane</keyword>
<reference evidence="2" key="1">
    <citation type="submission" date="2021-06" db="EMBL/GenBank/DDBJ databases">
        <authorList>
            <person name="Kallberg Y."/>
            <person name="Tangrot J."/>
            <person name="Rosling A."/>
        </authorList>
    </citation>
    <scope>NUCLEOTIDE SEQUENCE</scope>
    <source>
        <strain evidence="2">FL130A</strain>
    </source>
</reference>
<gene>
    <name evidence="2" type="ORF">ALEPTO_LOCUS8716</name>
</gene>
<keyword evidence="1" id="KW-1133">Transmembrane helix</keyword>